<dbReference type="InterPro" id="IPR017853">
    <property type="entry name" value="GH"/>
</dbReference>
<proteinExistence type="inferred from homology"/>
<dbReference type="Pfam" id="PF02156">
    <property type="entry name" value="Glyco_hydro_26"/>
    <property type="match status" value="1"/>
</dbReference>
<evidence type="ECO:0000256" key="7">
    <source>
        <dbReference type="ARBA" id="ARBA00023136"/>
    </source>
</evidence>
<dbReference type="Pfam" id="PF13632">
    <property type="entry name" value="Glyco_trans_2_3"/>
    <property type="match status" value="1"/>
</dbReference>
<feature type="transmembrane region" description="Helical" evidence="10">
    <location>
        <begin position="12"/>
        <end position="36"/>
    </location>
</feature>
<dbReference type="AlphaFoldDB" id="A0A2T7BC31"/>
<keyword evidence="5 9" id="KW-0378">Hydrolase</keyword>
<feature type="transmembrane region" description="Helical" evidence="10">
    <location>
        <begin position="328"/>
        <end position="347"/>
    </location>
</feature>
<evidence type="ECO:0000256" key="9">
    <source>
        <dbReference type="PROSITE-ProRule" id="PRU01100"/>
    </source>
</evidence>
<comment type="similarity">
    <text evidence="9">Belongs to the glycosyl hydrolase 26 family.</text>
</comment>
<dbReference type="SUPFAM" id="SSF51445">
    <property type="entry name" value="(Trans)glycosidases"/>
    <property type="match status" value="2"/>
</dbReference>
<dbReference type="InterPro" id="IPR001173">
    <property type="entry name" value="Glyco_trans_2-like"/>
</dbReference>
<comment type="subcellular location">
    <subcellularLocation>
        <location evidence="1">Membrane</location>
        <topology evidence="1">Multi-pass membrane protein</topology>
    </subcellularLocation>
</comment>
<keyword evidence="3" id="KW-0808">Transferase</keyword>
<dbReference type="GO" id="GO:0005886">
    <property type="term" value="C:plasma membrane"/>
    <property type="evidence" value="ECO:0007669"/>
    <property type="project" value="TreeGrafter"/>
</dbReference>
<keyword evidence="6 10" id="KW-1133">Transmembrane helix</keyword>
<dbReference type="PANTHER" id="PTHR43867:SF2">
    <property type="entry name" value="CELLULOSE SYNTHASE CATALYTIC SUBUNIT A [UDP-FORMING]"/>
    <property type="match status" value="1"/>
</dbReference>
<organism evidence="12 13">
    <name type="scientific">Chitinophaga parva</name>
    <dbReference type="NCBI Taxonomy" id="2169414"/>
    <lineage>
        <taxon>Bacteria</taxon>
        <taxon>Pseudomonadati</taxon>
        <taxon>Bacteroidota</taxon>
        <taxon>Chitinophagia</taxon>
        <taxon>Chitinophagales</taxon>
        <taxon>Chitinophagaceae</taxon>
        <taxon>Chitinophaga</taxon>
    </lineage>
</organism>
<dbReference type="InterPro" id="IPR029044">
    <property type="entry name" value="Nucleotide-diphossugar_trans"/>
</dbReference>
<evidence type="ECO:0000313" key="12">
    <source>
        <dbReference type="EMBL" id="PUZ22590.1"/>
    </source>
</evidence>
<keyword evidence="13" id="KW-1185">Reference proteome</keyword>
<dbReference type="RefSeq" id="WP_108688336.1">
    <property type="nucleotide sequence ID" value="NZ_QCYK01000003.1"/>
</dbReference>
<evidence type="ECO:0000256" key="4">
    <source>
        <dbReference type="ARBA" id="ARBA00022692"/>
    </source>
</evidence>
<protein>
    <submittedName>
        <fullName evidence="12">Cellulose synthase</fullName>
    </submittedName>
</protein>
<evidence type="ECO:0000256" key="2">
    <source>
        <dbReference type="ARBA" id="ARBA00022676"/>
    </source>
</evidence>
<comment type="caution">
    <text evidence="12">The sequence shown here is derived from an EMBL/GenBank/DDBJ whole genome shotgun (WGS) entry which is preliminary data.</text>
</comment>
<dbReference type="Gene3D" id="3.20.20.80">
    <property type="entry name" value="Glycosidases"/>
    <property type="match status" value="2"/>
</dbReference>
<gene>
    <name evidence="12" type="ORF">DCC81_19330</name>
</gene>
<dbReference type="SUPFAM" id="SSF53448">
    <property type="entry name" value="Nucleotide-diphospho-sugar transferases"/>
    <property type="match status" value="1"/>
</dbReference>
<accession>A0A2T7BC31</accession>
<evidence type="ECO:0000256" key="5">
    <source>
        <dbReference type="ARBA" id="ARBA00022801"/>
    </source>
</evidence>
<evidence type="ECO:0000256" key="1">
    <source>
        <dbReference type="ARBA" id="ARBA00004141"/>
    </source>
</evidence>
<reference evidence="12 13" key="1">
    <citation type="submission" date="2018-04" db="EMBL/GenBank/DDBJ databases">
        <title>Chitinophaga fuyangensis sp. nov., isolated from soil in a chemical factory.</title>
        <authorList>
            <person name="Chen K."/>
        </authorList>
    </citation>
    <scope>NUCLEOTIDE SEQUENCE [LARGE SCALE GENOMIC DNA]</scope>
    <source>
        <strain evidence="12 13">LY-1</strain>
    </source>
</reference>
<feature type="domain" description="GH26" evidence="11">
    <location>
        <begin position="546"/>
        <end position="837"/>
    </location>
</feature>
<evidence type="ECO:0000256" key="3">
    <source>
        <dbReference type="ARBA" id="ARBA00022679"/>
    </source>
</evidence>
<evidence type="ECO:0000256" key="10">
    <source>
        <dbReference type="SAM" id="Phobius"/>
    </source>
</evidence>
<feature type="transmembrane region" description="Helical" evidence="10">
    <location>
        <begin position="519"/>
        <end position="542"/>
    </location>
</feature>
<evidence type="ECO:0000256" key="6">
    <source>
        <dbReference type="ARBA" id="ARBA00022989"/>
    </source>
</evidence>
<evidence type="ECO:0000259" key="11">
    <source>
        <dbReference type="PROSITE" id="PS51764"/>
    </source>
</evidence>
<keyword evidence="8 9" id="KW-0326">Glycosidase</keyword>
<feature type="transmembrane region" description="Helical" evidence="10">
    <location>
        <begin position="359"/>
        <end position="378"/>
    </location>
</feature>
<name>A0A2T7BC31_9BACT</name>
<evidence type="ECO:0000313" key="13">
    <source>
        <dbReference type="Proteomes" id="UP000244450"/>
    </source>
</evidence>
<dbReference type="EMBL" id="QCYK01000003">
    <property type="protein sequence ID" value="PUZ22590.1"/>
    <property type="molecule type" value="Genomic_DNA"/>
</dbReference>
<dbReference type="InterPro" id="IPR022790">
    <property type="entry name" value="GH26_dom"/>
</dbReference>
<dbReference type="Proteomes" id="UP000244450">
    <property type="component" value="Unassembled WGS sequence"/>
</dbReference>
<evidence type="ECO:0000256" key="8">
    <source>
        <dbReference type="ARBA" id="ARBA00023295"/>
    </source>
</evidence>
<dbReference type="GO" id="GO:0004553">
    <property type="term" value="F:hydrolase activity, hydrolyzing O-glycosyl compounds"/>
    <property type="evidence" value="ECO:0007669"/>
    <property type="project" value="InterPro"/>
</dbReference>
<feature type="active site" description="Nucleophile" evidence="9">
    <location>
        <position position="784"/>
    </location>
</feature>
<feature type="transmembrane region" description="Helical" evidence="10">
    <location>
        <begin position="435"/>
        <end position="455"/>
    </location>
</feature>
<feature type="transmembrane region" description="Helical" evidence="10">
    <location>
        <begin position="390"/>
        <end position="414"/>
    </location>
</feature>
<dbReference type="InterPro" id="IPR050321">
    <property type="entry name" value="Glycosyltr_2/OpgH_subfam"/>
</dbReference>
<dbReference type="PANTHER" id="PTHR43867">
    <property type="entry name" value="CELLULOSE SYNTHASE CATALYTIC SUBUNIT A [UDP-FORMING]"/>
    <property type="match status" value="1"/>
</dbReference>
<keyword evidence="4 10" id="KW-0812">Transmembrane</keyword>
<feature type="active site" description="Proton donor" evidence="9">
    <location>
        <position position="680"/>
    </location>
</feature>
<sequence>MIAAPNKKQRFILRLMILIGICCMAFFTYQLLAPALRGYRPLYDLLIITFAFTAARILYEWYHYWSIKIDSNPLPEKVFTVDIFTTFCAGEPYEMIIETLHAIQAITYPHQAYLCDEADDPYLKEVCRRLGIHHVTRTDKTDAKAGNINNALKQSNGELCVILDPDHVPFSGFLDPIVGHFNDPQIGYVQIVQAYYNQHEGWIAKGAAQQTYQYYGPMMMTMNAYGTVQAIGANCTFRRTALASIGGHAPGLAEDMHTAMRLHAQGWKSVYVPAVLSRGLVPATLSAYYKQQLKWARGVFELFVTAYFELFGKFTWRQKLHYGLVPMFYLSGFVYLLNFLIPVVSLLTDVYPLRMDFSTFAVIGLPFVTAVVLIRHYVQRWVMEDQERGFHVIGGLLLIGTWWIFITGFIYTIFRKKVPYIPTPKTIAEERNLGINTPNIIVLVLSVAAIAYGLYNSWTPYTFTMAGIAGINCFFMLFMLVASQQHKIQSYQQQHQRLSALTSYVHVLKRRFWLSRRKLYSGIRSVSLLLIVLAISASVYMVNRPQKADVLPAGPDHKAILLTGIFNPPAAGNGLTNMANVTSLQQQQSIHFDLVSVYLAWGDQPQNLVPANVMDSIYRNHSTPMITWEPWQSLFHRAAGQQDEHVFANIVAGQYDAYITRVASQLRMLNRPVFLRFAHEADNPSYPWSASGGNTAEDFKAAWRYIHQQFIAQGAWNVIWVWNPWKPATMADYFPGKAYVDWMGITGLNYGRYNPGGQSYSFSQLYAPFHQFALSQDMPVMISEMGATKDGHQQTAWLRAGINSIKAHFPEVKAIVLFNSAFDKNVPDHSTAMINWQQDSLGSIAALTVTHHLPIAPMAADPRTADPNTTKTFTLAARGVTYQKGQNWYGNDYPVTRQIISGDFKAMRKAGINTVKIYGPGVYDRITFQAARETGLSVFYSFWVPDAAAQVADSDVLPRLARQILATVARLKGNGSIQCWNIGNCTLQQMNDRYLQPELFYRRQAYMEWLKTLIAQIKKTDPSRPVTVDVNVAHDLQNIVATLRDQVPGIDAYGLVLKDNLEDTAEIHHLPVPYYFSSVDPLLYFKLHDPAATAVMENWQDQQTNAGVTFNGLKDIWGRNKPGFYAITHNWMNDTTRYHLPDIKILRPALTTMPGNVLPYHALVYQDGRWRLATTPSTGLQFEWYQVRTDAWGTPLEIKRLSKGPSLDYTVPEKPQQYRLYLVGVKGNAITSATSILNIPLDTAALPDRPAAAVR</sequence>
<dbReference type="CDD" id="cd06421">
    <property type="entry name" value="CESA_CelA_like"/>
    <property type="match status" value="1"/>
</dbReference>
<dbReference type="Gene3D" id="3.90.550.10">
    <property type="entry name" value="Spore Coat Polysaccharide Biosynthesis Protein SpsA, Chain A"/>
    <property type="match status" value="1"/>
</dbReference>
<keyword evidence="2" id="KW-0328">Glycosyltransferase</keyword>
<dbReference type="PROSITE" id="PS51764">
    <property type="entry name" value="GH26"/>
    <property type="match status" value="1"/>
</dbReference>
<keyword evidence="7 10" id="KW-0472">Membrane</keyword>
<feature type="transmembrane region" description="Helical" evidence="10">
    <location>
        <begin position="461"/>
        <end position="482"/>
    </location>
</feature>
<dbReference type="OrthoDB" id="9802773at2"/>
<dbReference type="GO" id="GO:0016758">
    <property type="term" value="F:hexosyltransferase activity"/>
    <property type="evidence" value="ECO:0007669"/>
    <property type="project" value="TreeGrafter"/>
</dbReference>